<keyword evidence="6" id="KW-0325">Glycoprotein</keyword>
<reference evidence="11" key="1">
    <citation type="submission" date="2016-08" db="EMBL/GenBank/DDBJ databases">
        <title>VSG repertoire of Trypanosoma brucei EATRO 1125.</title>
        <authorList>
            <person name="Cross G.A."/>
        </authorList>
    </citation>
    <scope>NUCLEOTIDE SEQUENCE</scope>
    <source>
        <strain evidence="11">EATRO 1125</strain>
    </source>
</reference>
<evidence type="ECO:0000256" key="6">
    <source>
        <dbReference type="ARBA" id="ARBA00023180"/>
    </source>
</evidence>
<evidence type="ECO:0000259" key="10">
    <source>
        <dbReference type="Pfam" id="PF10659"/>
    </source>
</evidence>
<dbReference type="Pfam" id="PF00913">
    <property type="entry name" value="Trypan_glycop"/>
    <property type="match status" value="1"/>
</dbReference>
<evidence type="ECO:0000256" key="4">
    <source>
        <dbReference type="ARBA" id="ARBA00022622"/>
    </source>
</evidence>
<evidence type="ECO:0000259" key="9">
    <source>
        <dbReference type="Pfam" id="PF00913"/>
    </source>
</evidence>
<dbReference type="InterPro" id="IPR027446">
    <property type="entry name" value="VSG_C_dom_sf"/>
</dbReference>
<dbReference type="GO" id="GO:0098552">
    <property type="term" value="C:side of membrane"/>
    <property type="evidence" value="ECO:0007669"/>
    <property type="project" value="UniProtKB-KW"/>
</dbReference>
<dbReference type="InterPro" id="IPR019609">
    <property type="entry name" value="Variant_surf_glycoprt_trypan_C"/>
</dbReference>
<protein>
    <submittedName>
        <fullName evidence="11">Variant surface glycoprotein 1125.4105</fullName>
    </submittedName>
</protein>
<keyword evidence="7" id="KW-0449">Lipoprotein</keyword>
<dbReference type="Gene3D" id="3.90.150.10">
    <property type="entry name" value="Variant Surface Glycoprotein, subunit A domain 1"/>
    <property type="match status" value="1"/>
</dbReference>
<feature type="signal peptide" evidence="8">
    <location>
        <begin position="1"/>
        <end position="27"/>
    </location>
</feature>
<keyword evidence="3" id="KW-1003">Cell membrane</keyword>
<comment type="subcellular location">
    <subcellularLocation>
        <location evidence="2">Cell membrane</location>
        <topology evidence="2">Lipid-anchor</topology>
        <topology evidence="2">GPI-anchor</topology>
    </subcellularLocation>
</comment>
<feature type="domain" description="Trypanosome variant surface glycoprotein C-terminal" evidence="10">
    <location>
        <begin position="396"/>
        <end position="475"/>
    </location>
</feature>
<dbReference type="EMBL" id="KX700680">
    <property type="protein sequence ID" value="APD74636.1"/>
    <property type="molecule type" value="Genomic_DNA"/>
</dbReference>
<dbReference type="VEuPathDB" id="TriTrypDB:Tb427_000176600"/>
<evidence type="ECO:0000256" key="1">
    <source>
        <dbReference type="ARBA" id="ARBA00002523"/>
    </source>
</evidence>
<dbReference type="SUPFAM" id="SSF58087">
    <property type="entry name" value="Variant surface glycoprotein (N-terminal domain)"/>
    <property type="match status" value="1"/>
</dbReference>
<accession>A0A1J0RA15</accession>
<evidence type="ECO:0000256" key="5">
    <source>
        <dbReference type="ARBA" id="ARBA00023136"/>
    </source>
</evidence>
<proteinExistence type="predicted"/>
<evidence type="ECO:0000256" key="2">
    <source>
        <dbReference type="ARBA" id="ARBA00004609"/>
    </source>
</evidence>
<feature type="domain" description="Trypanosome variant surface glycoprotein A-type N-terminal" evidence="9">
    <location>
        <begin position="17"/>
        <end position="368"/>
    </location>
</feature>
<dbReference type="AlphaFoldDB" id="A0A1J0RA15"/>
<keyword evidence="4" id="KW-0336">GPI-anchor</keyword>
<dbReference type="InterPro" id="IPR001812">
    <property type="entry name" value="Trypano_VSG_A_N_dom"/>
</dbReference>
<evidence type="ECO:0000313" key="11">
    <source>
        <dbReference type="EMBL" id="APD74636.1"/>
    </source>
</evidence>
<evidence type="ECO:0000256" key="7">
    <source>
        <dbReference type="ARBA" id="ARBA00023288"/>
    </source>
</evidence>
<dbReference type="SUPFAM" id="SSF118251">
    <property type="entry name" value="Variant surface glycoprotein MITAT 1.2, VSG 221, C-terminal domain"/>
    <property type="match status" value="1"/>
</dbReference>
<comment type="function">
    <text evidence="1">VSG forms a coat on the surface of the parasite. The trypanosome evades the immune response of the host by expressing a series of antigenically distinct VSGs from an estimated 1000 VSG genes.</text>
</comment>
<keyword evidence="5" id="KW-0472">Membrane</keyword>
<evidence type="ECO:0000256" key="8">
    <source>
        <dbReference type="SAM" id="SignalP"/>
    </source>
</evidence>
<feature type="chain" id="PRO_5013017857" evidence="8">
    <location>
        <begin position="28"/>
        <end position="496"/>
    </location>
</feature>
<sequence>MNRTKWSAAQLLLSVALINVITKKVEAGPGNAMKKEAWGILCNIADDLDKAPSNVASVFLSSLPNTKQLTKLQAQLSLYRATQIGSTASEKETIFGAFLSRKLSDSKPPDNSVLQALAAANRLGFFHGHLAEWLSAAASTSTSGTTGCLGVTSDGDAIKLAALKGAPHSCKIEPPSVTNKFTSLAKFKSAGIDTGAAKSNIAASHTNGNGGCAFTVHANNCLAGGKDTTHKIPFAAGYFYVDNNEIKTEDRTALVPGTNDAHVKAWEAANQYSSAAPQPNYTKITDLKQDSDFRAAATAVIYGDKDASQLDNKLKDLFGDSEDSFEEKFWKKVRETKIDGSKFGEKDATSIQGLEDPIKLTKAIYYYTEQTAEQIKALEKEAGKAQQLPKTTEELCNAKKDDDKACNQTKGCHYDASKTEGPKCTLKPEVKAQLEKATQEKGGKDGKPDCSKLDTQAKCEAVNKDGKKHCGWKKGGDSDPTRIQRNAEMEVFSLIR</sequence>
<dbReference type="Pfam" id="PF10659">
    <property type="entry name" value="Trypan_glycop_C"/>
    <property type="match status" value="1"/>
</dbReference>
<dbReference type="Gene3D" id="1.10.470.10">
    <property type="entry name" value="Variant Surface Glycoprotein, subunit A, domain 2"/>
    <property type="match status" value="1"/>
</dbReference>
<dbReference type="VEuPathDB" id="TriTrypDB:Tb11.v5.0931"/>
<name>A0A1J0RA15_9TRYP</name>
<dbReference type="GO" id="GO:0005886">
    <property type="term" value="C:plasma membrane"/>
    <property type="evidence" value="ECO:0007669"/>
    <property type="project" value="UniProtKB-SubCell"/>
</dbReference>
<keyword evidence="8" id="KW-0732">Signal</keyword>
<organism evidence="11">
    <name type="scientific">Trypanosoma brucei</name>
    <dbReference type="NCBI Taxonomy" id="5691"/>
    <lineage>
        <taxon>Eukaryota</taxon>
        <taxon>Discoba</taxon>
        <taxon>Euglenozoa</taxon>
        <taxon>Kinetoplastea</taxon>
        <taxon>Metakinetoplastina</taxon>
        <taxon>Trypanosomatida</taxon>
        <taxon>Trypanosomatidae</taxon>
        <taxon>Trypanosoma</taxon>
    </lineage>
</organism>
<dbReference type="GO" id="GO:0042783">
    <property type="term" value="P:symbiont-mediated evasion of host immune response"/>
    <property type="evidence" value="ECO:0007669"/>
    <property type="project" value="InterPro"/>
</dbReference>
<evidence type="ECO:0000256" key="3">
    <source>
        <dbReference type="ARBA" id="ARBA00022475"/>
    </source>
</evidence>